<evidence type="ECO:0000313" key="4">
    <source>
        <dbReference type="Proteomes" id="UP000320762"/>
    </source>
</evidence>
<dbReference type="GO" id="GO:0032543">
    <property type="term" value="P:mitochondrial translation"/>
    <property type="evidence" value="ECO:0007669"/>
    <property type="project" value="TreeGrafter"/>
</dbReference>
<keyword evidence="4" id="KW-1185">Reference proteome</keyword>
<accession>A0A550CM44</accession>
<feature type="coiled-coil region" evidence="1">
    <location>
        <begin position="232"/>
        <end position="294"/>
    </location>
</feature>
<protein>
    <submittedName>
        <fullName evidence="3">Eukaryotic mitochondrial regulator protein-domain-containing protein</fullName>
    </submittedName>
</protein>
<name>A0A550CM44_9AGAR</name>
<evidence type="ECO:0000313" key="3">
    <source>
        <dbReference type="EMBL" id="TRM65838.1"/>
    </source>
</evidence>
<sequence>MLSRVRFPSWALRPVPHSPACRARTGRGICSSAVRRAEPPPPPPQNEAALAESASEPVLPDADPVQPATQAPRPKILDENGEEIIPKTYKEFMQTVGELYRNVHVDSRVQWMSDEGPSGESSPFPMNKSFRPPPPIHDATREMMWKLFQEDPNANSQLVLSRNFGISLKRVDAILRLKGLENALREQDAAELKEKPKRPQVQTGFQRGMDRLLGAHMSREPDMHGSTYSVYYDQTEADQLELEENRDAQRQRYVRMYWESIPEDGREPVVPASLKHAHETAMKYSEKAERAKQKLVPRIPETFELRRPEKFEVVDLPNRTPLEFKDVGAKFINVERELQRLRQGELKRRKRASSRARAASPPPTKLS</sequence>
<dbReference type="PANTHER" id="PTHR28158">
    <property type="entry name" value="37S RIBOSOMAL PROTEIN S35, MITOCHONDRIAL"/>
    <property type="match status" value="1"/>
</dbReference>
<reference evidence="3 4" key="1">
    <citation type="journal article" date="2019" name="New Phytol.">
        <title>Comparative genomics reveals unique wood-decay strategies and fruiting body development in the Schizophyllaceae.</title>
        <authorList>
            <person name="Almasi E."/>
            <person name="Sahu N."/>
            <person name="Krizsan K."/>
            <person name="Balint B."/>
            <person name="Kovacs G.M."/>
            <person name="Kiss B."/>
            <person name="Cseklye J."/>
            <person name="Drula E."/>
            <person name="Henrissat B."/>
            <person name="Nagy I."/>
            <person name="Chovatia M."/>
            <person name="Adam C."/>
            <person name="LaButti K."/>
            <person name="Lipzen A."/>
            <person name="Riley R."/>
            <person name="Grigoriev I.V."/>
            <person name="Nagy L.G."/>
        </authorList>
    </citation>
    <scope>NUCLEOTIDE SEQUENCE [LARGE SCALE GENOMIC DNA]</scope>
    <source>
        <strain evidence="3 4">NL-1724</strain>
    </source>
</reference>
<evidence type="ECO:0000256" key="2">
    <source>
        <dbReference type="SAM" id="MobiDB-lite"/>
    </source>
</evidence>
<dbReference type="AlphaFoldDB" id="A0A550CM44"/>
<organism evidence="3 4">
    <name type="scientific">Schizophyllum amplum</name>
    <dbReference type="NCBI Taxonomy" id="97359"/>
    <lineage>
        <taxon>Eukaryota</taxon>
        <taxon>Fungi</taxon>
        <taxon>Dikarya</taxon>
        <taxon>Basidiomycota</taxon>
        <taxon>Agaricomycotina</taxon>
        <taxon>Agaricomycetes</taxon>
        <taxon>Agaricomycetidae</taxon>
        <taxon>Agaricales</taxon>
        <taxon>Schizophyllaceae</taxon>
        <taxon>Schizophyllum</taxon>
    </lineage>
</organism>
<gene>
    <name evidence="3" type="ORF">BD626DRAFT_485949</name>
</gene>
<comment type="caution">
    <text evidence="3">The sequence shown here is derived from an EMBL/GenBank/DDBJ whole genome shotgun (WGS) entry which is preliminary data.</text>
</comment>
<dbReference type="Proteomes" id="UP000320762">
    <property type="component" value="Unassembled WGS sequence"/>
</dbReference>
<dbReference type="InterPro" id="IPR021036">
    <property type="entry name" value="Ribosomal_mS45"/>
</dbReference>
<dbReference type="OrthoDB" id="10052321at2759"/>
<keyword evidence="1" id="KW-0175">Coiled coil</keyword>
<dbReference type="PANTHER" id="PTHR28158:SF1">
    <property type="entry name" value="SMALL RIBOSOMAL SUBUNIT PROTEIN MS45"/>
    <property type="match status" value="1"/>
</dbReference>
<dbReference type="EMBL" id="VDMD01000004">
    <property type="protein sequence ID" value="TRM65838.1"/>
    <property type="molecule type" value="Genomic_DNA"/>
</dbReference>
<proteinExistence type="predicted"/>
<feature type="region of interest" description="Disordered" evidence="2">
    <location>
        <begin position="343"/>
        <end position="367"/>
    </location>
</feature>
<evidence type="ECO:0000256" key="1">
    <source>
        <dbReference type="SAM" id="Coils"/>
    </source>
</evidence>
<dbReference type="GO" id="GO:0003735">
    <property type="term" value="F:structural constituent of ribosome"/>
    <property type="evidence" value="ECO:0007669"/>
    <property type="project" value="TreeGrafter"/>
</dbReference>
<feature type="region of interest" description="Disordered" evidence="2">
    <location>
        <begin position="33"/>
        <end position="81"/>
    </location>
</feature>
<feature type="non-terminal residue" evidence="3">
    <location>
        <position position="1"/>
    </location>
</feature>
<dbReference type="Pfam" id="PF12298">
    <property type="entry name" value="Bot1p"/>
    <property type="match status" value="1"/>
</dbReference>
<dbReference type="GO" id="GO:0005763">
    <property type="term" value="C:mitochondrial small ribosomal subunit"/>
    <property type="evidence" value="ECO:0007669"/>
    <property type="project" value="TreeGrafter"/>
</dbReference>